<dbReference type="AlphaFoldDB" id="A0A8E5ML25"/>
<organism evidence="1 2">
    <name type="scientific">Ustilaginoidea virens</name>
    <name type="common">Rice false smut fungus</name>
    <name type="synonym">Villosiclava virens</name>
    <dbReference type="NCBI Taxonomy" id="1159556"/>
    <lineage>
        <taxon>Eukaryota</taxon>
        <taxon>Fungi</taxon>
        <taxon>Dikarya</taxon>
        <taxon>Ascomycota</taxon>
        <taxon>Pezizomycotina</taxon>
        <taxon>Sordariomycetes</taxon>
        <taxon>Hypocreomycetidae</taxon>
        <taxon>Hypocreales</taxon>
        <taxon>Clavicipitaceae</taxon>
        <taxon>Ustilaginoidea</taxon>
    </lineage>
</organism>
<keyword evidence="2" id="KW-1185">Reference proteome</keyword>
<proteinExistence type="predicted"/>
<protein>
    <submittedName>
        <fullName evidence="1">Uncharacterized protein</fullName>
    </submittedName>
</protein>
<evidence type="ECO:0000313" key="2">
    <source>
        <dbReference type="Proteomes" id="UP000027002"/>
    </source>
</evidence>
<dbReference type="EMBL" id="CP072758">
    <property type="protein sequence ID" value="QUC23257.1"/>
    <property type="molecule type" value="Genomic_DNA"/>
</dbReference>
<dbReference type="Proteomes" id="UP000027002">
    <property type="component" value="Chromosome 6"/>
</dbReference>
<dbReference type="RefSeq" id="XP_043000930.1">
    <property type="nucleotide sequence ID" value="XM_043144995.1"/>
</dbReference>
<evidence type="ECO:0000313" key="1">
    <source>
        <dbReference type="EMBL" id="QUC23257.1"/>
    </source>
</evidence>
<dbReference type="GeneID" id="66068275"/>
<reference evidence="1" key="1">
    <citation type="submission" date="2020-03" db="EMBL/GenBank/DDBJ databases">
        <title>A mixture of massive structural variations and highly conserved coding sequences in Ustilaginoidea virens genome.</title>
        <authorList>
            <person name="Zhang K."/>
            <person name="Zhao Z."/>
            <person name="Zhang Z."/>
            <person name="Li Y."/>
            <person name="Hsiang T."/>
            <person name="Sun W."/>
        </authorList>
    </citation>
    <scope>NUCLEOTIDE SEQUENCE</scope>
    <source>
        <strain evidence="1">UV-8b</strain>
    </source>
</reference>
<name>A0A8E5ML25_USTVR</name>
<dbReference type="KEGG" id="uvi:66068275"/>
<sequence>MTFVCAAFPSLDTHIAAGAQHQAHMSHVMSSIRVHLLSLVNLIYDKQGFSGKLSDLGVNLPEIEAPTALGF</sequence>
<accession>A0A8E5ML25</accession>
<gene>
    <name evidence="1" type="ORF">UV8b_07498</name>
</gene>